<dbReference type="AlphaFoldDB" id="A0A915DUB6"/>
<dbReference type="Gene3D" id="1.10.40.30">
    <property type="entry name" value="Fumarase/aspartase (C-terminal domain)"/>
    <property type="match status" value="1"/>
</dbReference>
<proteinExistence type="predicted"/>
<sequence length="126" mass="13252">MSLDELRQFSDQIEQDVFAVLTLEGSVRAAVFVAKPCWRLAKPQGEASPSFVGTPAPTVGAGVPTKGSTAGSALTAANHLHEGRHRCLLVCHDRAMCGFSPISWSNALACGKSASRSTFSTFLTTA</sequence>
<reference evidence="2" key="1">
    <citation type="submission" date="2022-11" db="UniProtKB">
        <authorList>
            <consortium name="WormBaseParasite"/>
        </authorList>
    </citation>
    <scope>IDENTIFICATION</scope>
</reference>
<dbReference type="Proteomes" id="UP000887574">
    <property type="component" value="Unplaced"/>
</dbReference>
<evidence type="ECO:0000313" key="2">
    <source>
        <dbReference type="WBParaSite" id="jg22903"/>
    </source>
</evidence>
<keyword evidence="1" id="KW-1185">Reference proteome</keyword>
<dbReference type="WBParaSite" id="jg22903">
    <property type="protein sequence ID" value="jg22903"/>
    <property type="gene ID" value="jg22903"/>
</dbReference>
<organism evidence="1 2">
    <name type="scientific">Ditylenchus dipsaci</name>
    <dbReference type="NCBI Taxonomy" id="166011"/>
    <lineage>
        <taxon>Eukaryota</taxon>
        <taxon>Metazoa</taxon>
        <taxon>Ecdysozoa</taxon>
        <taxon>Nematoda</taxon>
        <taxon>Chromadorea</taxon>
        <taxon>Rhabditida</taxon>
        <taxon>Tylenchina</taxon>
        <taxon>Tylenchomorpha</taxon>
        <taxon>Sphaerularioidea</taxon>
        <taxon>Anguinidae</taxon>
        <taxon>Anguininae</taxon>
        <taxon>Ditylenchus</taxon>
    </lineage>
</organism>
<evidence type="ECO:0000313" key="1">
    <source>
        <dbReference type="Proteomes" id="UP000887574"/>
    </source>
</evidence>
<accession>A0A915DUB6</accession>
<name>A0A915DUB6_9BILA</name>
<protein>
    <submittedName>
        <fullName evidence="2">Uncharacterized protein</fullName>
    </submittedName>
</protein>